<reference evidence="1 2" key="1">
    <citation type="submission" date="2016-10" db="EMBL/GenBank/DDBJ databases">
        <authorList>
            <person name="de Groot N.N."/>
        </authorList>
    </citation>
    <scope>NUCLEOTIDE SEQUENCE [LARGE SCALE GENOMIC DNA]</scope>
    <source>
        <strain evidence="1 2">CGMCC 1.6848</strain>
    </source>
</reference>
<dbReference type="Proteomes" id="UP000199040">
    <property type="component" value="Unassembled WGS sequence"/>
</dbReference>
<evidence type="ECO:0000313" key="1">
    <source>
        <dbReference type="EMBL" id="SFI00320.1"/>
    </source>
</evidence>
<proteinExistence type="predicted"/>
<dbReference type="STRING" id="442341.SAMN04487959_11463"/>
<organism evidence="1 2">
    <name type="scientific">Modicisalibacter xianhensis</name>
    <dbReference type="NCBI Taxonomy" id="442341"/>
    <lineage>
        <taxon>Bacteria</taxon>
        <taxon>Pseudomonadati</taxon>
        <taxon>Pseudomonadota</taxon>
        <taxon>Gammaproteobacteria</taxon>
        <taxon>Oceanospirillales</taxon>
        <taxon>Halomonadaceae</taxon>
        <taxon>Modicisalibacter</taxon>
    </lineage>
</organism>
<sequence length="646" mass="73440">MTVGRSDIGTNFTLTCILPGGRKTRTYQFSGLRHLPVSEADRLRSGMERQLAGRSQTTQQHVIYPINNYLEWCTTHGRNPSFYQSSATKVFDNLHSWLISWLSSEEREYLSSHRYWEAGRLHLRQLQQIKVIPVFPLPPLDKKVPGLRKIHRSTPTVLDKLAITSSSARKLALPSVKDGEFFDDVHRASSELLRAIREAAQQEASESIELFKRGQEMARACDIERLEYFLGRGVTCDPDLRHGKYQARISFFSTYHPNGLQNLVGYLHHRHNGIAVLEALPFSWGSVTQSYGREFVRRHLGLTRTTSVAFFILLVIELGVNVESLDSARLQNLNGELRLTSSFDDPALTRVAVVKPRAAKVVHKLAGPSEAISVSEIMSALYAMTEHWRQDGEMALWLAPRRGDVPAPIGKHQSLWKAFLRRWPSISALISKPITRADVRVLGGVVVWFEAGGDMQVAAAYLNNRPDVALRNYIPKEIQDAFYEHQIRKFQNLLVIAATQQDADILVKALRFESLDGLSTELEAIRQDKALSGSPMFKRRDREIVAESTPQQQSVFMLSPRNVAVLERLCDALKELQARHPRFSLDRVYKRFLARDWLDLRNCLHGVMRSCMDRELASIYREGLALARNTDCEIEFPCLNELLEAT</sequence>
<dbReference type="EMBL" id="FOPY01000014">
    <property type="protein sequence ID" value="SFI00320.1"/>
    <property type="molecule type" value="Genomic_DNA"/>
</dbReference>
<name>A0A1I3ENC0_9GAMM</name>
<evidence type="ECO:0000313" key="2">
    <source>
        <dbReference type="Proteomes" id="UP000199040"/>
    </source>
</evidence>
<gene>
    <name evidence="1" type="ORF">SAMN04487959_11463</name>
</gene>
<protein>
    <submittedName>
        <fullName evidence="1">Uncharacterized protein</fullName>
    </submittedName>
</protein>
<dbReference type="AlphaFoldDB" id="A0A1I3ENC0"/>
<accession>A0A1I3ENC0</accession>
<keyword evidence="2" id="KW-1185">Reference proteome</keyword>